<dbReference type="OrthoDB" id="2955631at2"/>
<reference evidence="2 3" key="1">
    <citation type="submission" date="2016-10" db="EMBL/GenBank/DDBJ databases">
        <authorList>
            <person name="de Groot N.N."/>
        </authorList>
    </citation>
    <scope>NUCLEOTIDE SEQUENCE [LARGE SCALE GENOMIC DNA]</scope>
    <source>
        <strain evidence="2 3">ATCC 35022</strain>
    </source>
</reference>
<dbReference type="Proteomes" id="UP000199071">
    <property type="component" value="Unassembled WGS sequence"/>
</dbReference>
<feature type="transmembrane region" description="Helical" evidence="1">
    <location>
        <begin position="134"/>
        <end position="155"/>
    </location>
</feature>
<name>A0A1G6DQE2_9HYPH</name>
<feature type="transmembrane region" description="Helical" evidence="1">
    <location>
        <begin position="20"/>
        <end position="41"/>
    </location>
</feature>
<keyword evidence="3" id="KW-1185">Reference proteome</keyword>
<keyword evidence="1" id="KW-0812">Transmembrane</keyword>
<dbReference type="InterPro" id="IPR018723">
    <property type="entry name" value="DUF2254_membrane"/>
</dbReference>
<accession>A0A1G6DQE2</accession>
<keyword evidence="1" id="KW-0472">Membrane</keyword>
<evidence type="ECO:0000256" key="1">
    <source>
        <dbReference type="SAM" id="Phobius"/>
    </source>
</evidence>
<dbReference type="STRING" id="665467.SAMN02982931_03636"/>
<organism evidence="2 3">
    <name type="scientific">Bauldia litoralis</name>
    <dbReference type="NCBI Taxonomy" id="665467"/>
    <lineage>
        <taxon>Bacteria</taxon>
        <taxon>Pseudomonadati</taxon>
        <taxon>Pseudomonadota</taxon>
        <taxon>Alphaproteobacteria</taxon>
        <taxon>Hyphomicrobiales</taxon>
        <taxon>Kaistiaceae</taxon>
        <taxon>Bauldia</taxon>
    </lineage>
</organism>
<sequence length="427" mass="46034">MISRWEWIWTLITRRLWFRAGLYGIVAVLTALVAAFVPPVLDNTDITEVFGADSVEDILRIMASSMLAVATFSLGTMVSAFAAAASTATPRASRLLVEDSTSQNVLSTFIGAFIFSLVGIIALSTSFYGPTGRVILFFVTLIVIAGVLITFFRWIDYLSHLGRLGETVDKVEAATAKAIMARWQSPHLGCAALVSVPTSSFPLLGKRIGYIQYLDVSALSRIAETAGGSIYVVRLPGAFSDTTEPLAWTSWEPDDDERAALINAFLIDSARSFPQDPRFGLIVLSEIASRALSPGINDPGTAIDIIGRVVRILSILAGERDAEADEIHYPSVFIPAVSVDDAFDDVFNAIARDGAATLEVGIRMQKAFRTLARMGRPDFGDNARRHSALALKRSLAALTLDEDKRTIEAIAAEVGAGGDQARSTSLK</sequence>
<gene>
    <name evidence="2" type="ORF">SAMN02982931_03636</name>
</gene>
<dbReference type="Pfam" id="PF10011">
    <property type="entry name" value="DUF2254"/>
    <property type="match status" value="1"/>
</dbReference>
<dbReference type="RefSeq" id="WP_090878558.1">
    <property type="nucleotide sequence ID" value="NZ_FMXQ01000008.1"/>
</dbReference>
<dbReference type="EMBL" id="FMXQ01000008">
    <property type="protein sequence ID" value="SDB47394.1"/>
    <property type="molecule type" value="Genomic_DNA"/>
</dbReference>
<feature type="transmembrane region" description="Helical" evidence="1">
    <location>
        <begin position="61"/>
        <end position="84"/>
    </location>
</feature>
<evidence type="ECO:0000313" key="3">
    <source>
        <dbReference type="Proteomes" id="UP000199071"/>
    </source>
</evidence>
<proteinExistence type="predicted"/>
<keyword evidence="1" id="KW-1133">Transmembrane helix</keyword>
<evidence type="ECO:0000313" key="2">
    <source>
        <dbReference type="EMBL" id="SDB47394.1"/>
    </source>
</evidence>
<feature type="transmembrane region" description="Helical" evidence="1">
    <location>
        <begin position="105"/>
        <end position="128"/>
    </location>
</feature>
<dbReference type="AlphaFoldDB" id="A0A1G6DQE2"/>
<protein>
    <submittedName>
        <fullName evidence="2">Uncharacterized membrane protein</fullName>
    </submittedName>
</protein>